<evidence type="ECO:0008006" key="3">
    <source>
        <dbReference type="Google" id="ProtNLM"/>
    </source>
</evidence>
<name>A0A2G9XBR5_UNCKA</name>
<evidence type="ECO:0000313" key="2">
    <source>
        <dbReference type="Proteomes" id="UP000231388"/>
    </source>
</evidence>
<gene>
    <name evidence="1" type="ORF">COX53_02485</name>
</gene>
<protein>
    <recommendedName>
        <fullName evidence="3">DUF4878 domain-containing protein</fullName>
    </recommendedName>
</protein>
<accession>A0A2G9XBR5</accession>
<dbReference type="AlphaFoldDB" id="A0A2G9XBR5"/>
<dbReference type="EMBL" id="PCQY01000031">
    <property type="protein sequence ID" value="PIP04430.1"/>
    <property type="molecule type" value="Genomic_DNA"/>
</dbReference>
<dbReference type="Proteomes" id="UP000231388">
    <property type="component" value="Unassembled WGS sequence"/>
</dbReference>
<organism evidence="1 2">
    <name type="scientific">candidate division WWE3 bacterium CG23_combo_of_CG06-09_8_20_14_all_40_14</name>
    <dbReference type="NCBI Taxonomy" id="1975095"/>
    <lineage>
        <taxon>Bacteria</taxon>
        <taxon>Katanobacteria</taxon>
    </lineage>
</organism>
<sequence length="153" mass="17399">MFWSTNKNFLASFAVAFALLFFLPSISYAFFTKDIFVNGNMVSAGYWYSYDFSTPLKASYSVGELWSAKNFGVLYDNLAQDLSGIYTKDEFIESLKDAAIAGFEVVGDAVYLNSKQAYTIINIRYLDNSSKNYKTVFNYERGGWRLLGTKEIE</sequence>
<reference evidence="1 2" key="1">
    <citation type="submission" date="2017-09" db="EMBL/GenBank/DDBJ databases">
        <title>Depth-based differentiation of microbial function through sediment-hosted aquifers and enrichment of novel symbionts in the deep terrestrial subsurface.</title>
        <authorList>
            <person name="Probst A.J."/>
            <person name="Ladd B."/>
            <person name="Jarett J.K."/>
            <person name="Geller-Mcgrath D.E."/>
            <person name="Sieber C.M."/>
            <person name="Emerson J.B."/>
            <person name="Anantharaman K."/>
            <person name="Thomas B.C."/>
            <person name="Malmstrom R."/>
            <person name="Stieglmeier M."/>
            <person name="Klingl A."/>
            <person name="Woyke T."/>
            <person name="Ryan C.M."/>
            <person name="Banfield J.F."/>
        </authorList>
    </citation>
    <scope>NUCLEOTIDE SEQUENCE [LARGE SCALE GENOMIC DNA]</scope>
    <source>
        <strain evidence="1">CG23_combo_of_CG06-09_8_20_14_all_40_14</strain>
    </source>
</reference>
<evidence type="ECO:0000313" key="1">
    <source>
        <dbReference type="EMBL" id="PIP04430.1"/>
    </source>
</evidence>
<comment type="caution">
    <text evidence="1">The sequence shown here is derived from an EMBL/GenBank/DDBJ whole genome shotgun (WGS) entry which is preliminary data.</text>
</comment>
<proteinExistence type="predicted"/>